<comment type="subcellular location">
    <subcellularLocation>
        <location evidence="1 8">Nucleus</location>
    </subcellularLocation>
</comment>
<dbReference type="Proteomes" id="UP000095358">
    <property type="component" value="Unassembled WGS sequence"/>
</dbReference>
<evidence type="ECO:0000313" key="10">
    <source>
        <dbReference type="EMBL" id="OEJ90269.1"/>
    </source>
</evidence>
<dbReference type="InterPro" id="IPR036322">
    <property type="entry name" value="WD40_repeat_dom_sf"/>
</dbReference>
<dbReference type="PANTHER" id="PTHR13831:SF1">
    <property type="entry name" value="PROTEIN HIR2"/>
    <property type="match status" value="1"/>
</dbReference>
<dbReference type="SMART" id="SM00320">
    <property type="entry name" value="WD40"/>
    <property type="match status" value="5"/>
</dbReference>
<comment type="similarity">
    <text evidence="2 8">Belongs to the WD repeat HIR1 family.</text>
</comment>
<comment type="function">
    <text evidence="8">Required for replication-independent chromatin assembly and for the periodic repression of histone gene transcription during the cell cycle.</text>
</comment>
<dbReference type="InterPro" id="IPR015943">
    <property type="entry name" value="WD40/YVTN_repeat-like_dom_sf"/>
</dbReference>
<evidence type="ECO:0000259" key="9">
    <source>
        <dbReference type="Pfam" id="PF24105"/>
    </source>
</evidence>
<dbReference type="GO" id="GO:0006351">
    <property type="term" value="P:DNA-templated transcription"/>
    <property type="evidence" value="ECO:0007669"/>
    <property type="project" value="InterPro"/>
</dbReference>
<dbReference type="GO" id="GO:0005634">
    <property type="term" value="C:nucleus"/>
    <property type="evidence" value="ECO:0007669"/>
    <property type="project" value="UniProtKB-SubCell"/>
</dbReference>
<dbReference type="SUPFAM" id="SSF50978">
    <property type="entry name" value="WD40 repeat-like"/>
    <property type="match status" value="2"/>
</dbReference>
<dbReference type="STRING" id="29833.A0A1E5RTR5"/>
<evidence type="ECO:0000313" key="11">
    <source>
        <dbReference type="Proteomes" id="UP000095358"/>
    </source>
</evidence>
<comment type="caution">
    <text evidence="10">The sequence shown here is derived from an EMBL/GenBank/DDBJ whole genome shotgun (WGS) entry which is preliminary data.</text>
</comment>
<dbReference type="PANTHER" id="PTHR13831">
    <property type="entry name" value="MEMBER OF THE HIR1 FAMILY OF WD-REPEAT PROTEINS"/>
    <property type="match status" value="1"/>
</dbReference>
<dbReference type="InterPro" id="IPR031120">
    <property type="entry name" value="HIR1-like"/>
</dbReference>
<keyword evidence="3 7" id="KW-0853">WD repeat</keyword>
<sequence length="857" mass="98115">MKILSLQSLISVENGINNENNSTDNDLAIYCMDLNTINNLLAVGYIDGCIKIYDLNKHILIANLDSHNGTVTCLKWSNCGNFLVSGSDDKTIIIWKKVSMKNSLHFSLVKRLIGHESDIQNISLNSTDTLMMSCGLDCKIIIWQFTKQTQTFNKVIELDNIHTNFIKSCEFDPTGKFFASISDDKTLKIYKYSFNTINNTFKFNLEVEISEPFKNSKNFKITYFNKMHWSPNGQFLIIPNGSSGELENCCILIDRLNHWDYSFKLIGNAFPIEVCKFNPSVFIKEKENIPNFSINEITDQNLILATGGQEKCLVLWSTTKSVPLIIVKNLFKKQISDLAWSRDGSNLYISSFDGDIKVLSFESTNELNEFVNVTNDDEVILKAIDPKYNYKLLQTYGATSKDDNADFGNDNDDWKNLESIDDVQIYKQIQKVLPNKFILNKNDTLLSSFDNNDVNSLESKNVVDNDKTQQPVVNILIPKKRSVEKNEDGTLKKRRLVLQAVPSKATKSVVVPLVKEKEKEKVDVPEIKDTVIFDLKNLSKPNLKLPRLGYQTLIQGLKESNYQTDEQQALFSESKSMEELSSSLALNKMTMSSVIPDTDLHVQIFKNMNMSFEIRNNKERKMIYDPYSTGSLLDTDLTNISKMDCYLDGNLMWDFYCKENITHLHNINERKLLIILDDHQVMILSSASGLPLVNKIYFNEPIVQIKTVIHDKNSSDYDVILIGVKGTLSIINETQIRAKEISISNLLYDPIDYDKNISLKKIKCFKKFLSVGLDKNTKELRLTLLNFKKLYDSEKEKYLSSLSKNHRSNKTFNLDENCIIKELRMNNYNASKSSSLISESFVYSFKMGCWKVNTHID</sequence>
<dbReference type="EMBL" id="LPNN01000003">
    <property type="protein sequence ID" value="OEJ90269.1"/>
    <property type="molecule type" value="Genomic_DNA"/>
</dbReference>
<dbReference type="OrthoDB" id="1741719at2759"/>
<dbReference type="GO" id="GO:0031491">
    <property type="term" value="F:nucleosome binding"/>
    <property type="evidence" value="ECO:0007669"/>
    <property type="project" value="TreeGrafter"/>
</dbReference>
<dbReference type="GO" id="GO:0006338">
    <property type="term" value="P:chromatin remodeling"/>
    <property type="evidence" value="ECO:0007669"/>
    <property type="project" value="TreeGrafter"/>
</dbReference>
<evidence type="ECO:0000256" key="1">
    <source>
        <dbReference type="ARBA" id="ARBA00004123"/>
    </source>
</evidence>
<feature type="repeat" description="WD" evidence="7">
    <location>
        <begin position="64"/>
        <end position="96"/>
    </location>
</feature>
<evidence type="ECO:0000256" key="5">
    <source>
        <dbReference type="ARBA" id="ARBA00022853"/>
    </source>
</evidence>
<keyword evidence="4 8" id="KW-0677">Repeat</keyword>
<keyword evidence="11" id="KW-1185">Reference proteome</keyword>
<dbReference type="PROSITE" id="PS50082">
    <property type="entry name" value="WD_REPEATS_2"/>
    <property type="match status" value="2"/>
</dbReference>
<feature type="domain" description="CAF1B/HIR1 beta-propeller" evidence="9">
    <location>
        <begin position="59"/>
        <end position="363"/>
    </location>
</feature>
<dbReference type="InterPro" id="IPR001680">
    <property type="entry name" value="WD40_rpt"/>
</dbReference>
<keyword evidence="8" id="KW-0805">Transcription regulation</keyword>
<dbReference type="GO" id="GO:0000417">
    <property type="term" value="C:HIR complex"/>
    <property type="evidence" value="ECO:0007669"/>
    <property type="project" value="TreeGrafter"/>
</dbReference>
<evidence type="ECO:0000256" key="8">
    <source>
        <dbReference type="RuleBase" id="RU364014"/>
    </source>
</evidence>
<evidence type="ECO:0000256" key="2">
    <source>
        <dbReference type="ARBA" id="ARBA00007306"/>
    </source>
</evidence>
<dbReference type="PROSITE" id="PS50294">
    <property type="entry name" value="WD_REPEATS_REGION"/>
    <property type="match status" value="1"/>
</dbReference>
<dbReference type="GO" id="GO:0000785">
    <property type="term" value="C:chromatin"/>
    <property type="evidence" value="ECO:0007669"/>
    <property type="project" value="TreeGrafter"/>
</dbReference>
<evidence type="ECO:0000256" key="7">
    <source>
        <dbReference type="PROSITE-ProRule" id="PRU00221"/>
    </source>
</evidence>
<name>A0A1E5RTR5_HANUV</name>
<evidence type="ECO:0000256" key="3">
    <source>
        <dbReference type="ARBA" id="ARBA00022574"/>
    </source>
</evidence>
<keyword evidence="8" id="KW-0804">Transcription</keyword>
<evidence type="ECO:0000256" key="4">
    <source>
        <dbReference type="ARBA" id="ARBA00022737"/>
    </source>
</evidence>
<accession>A0A1E5RTR5</accession>
<dbReference type="Gene3D" id="2.130.10.10">
    <property type="entry name" value="YVTN repeat-like/Quinoprotein amine dehydrogenase"/>
    <property type="match status" value="3"/>
</dbReference>
<keyword evidence="8" id="KW-0678">Repressor</keyword>
<dbReference type="InterPro" id="IPR055410">
    <property type="entry name" value="Beta-prop_CAF1B_HIR1"/>
</dbReference>
<evidence type="ECO:0000256" key="6">
    <source>
        <dbReference type="ARBA" id="ARBA00023242"/>
    </source>
</evidence>
<reference evidence="11" key="1">
    <citation type="journal article" date="2016" name="Genome Announc.">
        <title>Genome sequences of three species of Hanseniaspora isolated from spontaneous wine fermentations.</title>
        <authorList>
            <person name="Sternes P.R."/>
            <person name="Lee D."/>
            <person name="Kutyna D.R."/>
            <person name="Borneman A.R."/>
        </authorList>
    </citation>
    <scope>NUCLEOTIDE SEQUENCE [LARGE SCALE GENOMIC DNA]</scope>
    <source>
        <strain evidence="11">AWRI3580</strain>
    </source>
</reference>
<organism evidence="10 11">
    <name type="scientific">Hanseniaspora uvarum</name>
    <name type="common">Yeast</name>
    <name type="synonym">Kloeckera apiculata</name>
    <dbReference type="NCBI Taxonomy" id="29833"/>
    <lineage>
        <taxon>Eukaryota</taxon>
        <taxon>Fungi</taxon>
        <taxon>Dikarya</taxon>
        <taxon>Ascomycota</taxon>
        <taxon>Saccharomycotina</taxon>
        <taxon>Saccharomycetes</taxon>
        <taxon>Saccharomycodales</taxon>
        <taxon>Saccharomycodaceae</taxon>
        <taxon>Hanseniaspora</taxon>
    </lineage>
</organism>
<keyword evidence="6 8" id="KW-0539">Nucleus</keyword>
<dbReference type="AlphaFoldDB" id="A0A1E5RTR5"/>
<proteinExistence type="inferred from homology"/>
<gene>
    <name evidence="10" type="ORF">AWRI3580_g1376</name>
</gene>
<dbReference type="VEuPathDB" id="FungiDB:AWRI3580_g1376"/>
<keyword evidence="5 8" id="KW-0156">Chromatin regulator</keyword>
<protein>
    <recommendedName>
        <fullName evidence="8">Protein HIR</fullName>
    </recommendedName>
</protein>
<dbReference type="Pfam" id="PF24105">
    <property type="entry name" value="Beta-prop_CAF1B_HIR1"/>
    <property type="match status" value="1"/>
</dbReference>
<feature type="repeat" description="WD" evidence="7">
    <location>
        <begin position="112"/>
        <end position="153"/>
    </location>
</feature>